<dbReference type="GO" id="GO:0006417">
    <property type="term" value="P:regulation of translation"/>
    <property type="evidence" value="ECO:0007669"/>
    <property type="project" value="TreeGrafter"/>
</dbReference>
<dbReference type="SMART" id="SM01349">
    <property type="entry name" value="TOG"/>
    <property type="match status" value="2"/>
</dbReference>
<dbReference type="Pfam" id="PF12074">
    <property type="entry name" value="Gcn1_N"/>
    <property type="match status" value="1"/>
</dbReference>
<organism evidence="5 6">
    <name type="scientific">Pichia membranifaciens</name>
    <dbReference type="NCBI Taxonomy" id="4926"/>
    <lineage>
        <taxon>Eukaryota</taxon>
        <taxon>Fungi</taxon>
        <taxon>Dikarya</taxon>
        <taxon>Ascomycota</taxon>
        <taxon>Saccharomycotina</taxon>
        <taxon>Pichiomycetes</taxon>
        <taxon>Pichiales</taxon>
        <taxon>Pichiaceae</taxon>
        <taxon>Pichia</taxon>
    </lineage>
</organism>
<dbReference type="InterPro" id="IPR056809">
    <property type="entry name" value="HEAT_GCN1_fung"/>
</dbReference>
<dbReference type="EMBL" id="BDGI01000016">
    <property type="protein sequence ID" value="GAV27036.1"/>
    <property type="molecule type" value="Genomic_DNA"/>
</dbReference>
<dbReference type="InterPro" id="IPR034085">
    <property type="entry name" value="TOG"/>
</dbReference>
<comment type="similarity">
    <text evidence="1">Belongs to the GCN1 family.</text>
</comment>
<dbReference type="Pfam" id="PF24916">
    <property type="entry name" value="HEAT_GCN1_fung"/>
    <property type="match status" value="1"/>
</dbReference>
<dbReference type="InterPro" id="IPR022716">
    <property type="entry name" value="Gcn1_N"/>
</dbReference>
<dbReference type="Pfam" id="PF24987">
    <property type="entry name" value="HEAT_EF3_N"/>
    <property type="match status" value="1"/>
</dbReference>
<dbReference type="PANTHER" id="PTHR23346:SF7">
    <property type="entry name" value="STALLED RIBOSOME SENSOR GCN1"/>
    <property type="match status" value="1"/>
</dbReference>
<accession>A0A1Q2YBV3</accession>
<dbReference type="Pfam" id="PF24993">
    <property type="entry name" value="GNC1_N"/>
    <property type="match status" value="1"/>
</dbReference>
<dbReference type="PANTHER" id="PTHR23346">
    <property type="entry name" value="TRANSLATIONAL ACTIVATOR GCN1-RELATED"/>
    <property type="match status" value="1"/>
</dbReference>
<keyword evidence="6" id="KW-1185">Reference proteome</keyword>
<gene>
    <name evidence="5" type="ORF">PMKS-000497</name>
</gene>
<dbReference type="Pfam" id="PF02985">
    <property type="entry name" value="HEAT"/>
    <property type="match status" value="1"/>
</dbReference>
<dbReference type="InterPro" id="IPR016024">
    <property type="entry name" value="ARM-type_fold"/>
</dbReference>
<dbReference type="InterPro" id="IPR000357">
    <property type="entry name" value="HEAT"/>
</dbReference>
<dbReference type="Pfam" id="PF25801">
    <property type="entry name" value="HEAT_GCN1_C_2"/>
    <property type="match status" value="1"/>
</dbReference>
<evidence type="ECO:0000313" key="6">
    <source>
        <dbReference type="Proteomes" id="UP000186136"/>
    </source>
</evidence>
<evidence type="ECO:0000256" key="1">
    <source>
        <dbReference type="ARBA" id="ARBA00007366"/>
    </source>
</evidence>
<reference evidence="5 6" key="1">
    <citation type="submission" date="2016-08" db="EMBL/GenBank/DDBJ databases">
        <title>Whole genome shotgun sequence of Pichia membranifaciens KS47-1.</title>
        <authorList>
            <person name="Konishi M."/>
            <person name="Ishida M."/>
            <person name="Arakawa T."/>
            <person name="Kato Y."/>
            <person name="Horiuchi J."/>
        </authorList>
    </citation>
    <scope>NUCLEOTIDE SEQUENCE [LARGE SCALE GENOMIC DNA]</scope>
    <source>
        <strain evidence="5 6">KS47-1</strain>
    </source>
</reference>
<dbReference type="GO" id="GO:0019887">
    <property type="term" value="F:protein kinase regulator activity"/>
    <property type="evidence" value="ECO:0007669"/>
    <property type="project" value="TreeGrafter"/>
</dbReference>
<evidence type="ECO:0000313" key="5">
    <source>
        <dbReference type="EMBL" id="GAV27036.1"/>
    </source>
</evidence>
<evidence type="ECO:0000259" key="4">
    <source>
        <dbReference type="SMART" id="SM01349"/>
    </source>
</evidence>
<dbReference type="InterPro" id="IPR011989">
    <property type="entry name" value="ARM-like"/>
</dbReference>
<dbReference type="GO" id="GO:0034198">
    <property type="term" value="P:cellular response to amino acid starvation"/>
    <property type="evidence" value="ECO:0007669"/>
    <property type="project" value="TreeGrafter"/>
</dbReference>
<dbReference type="InterPro" id="IPR021133">
    <property type="entry name" value="HEAT_type_2"/>
</dbReference>
<feature type="repeat" description="HEAT" evidence="3">
    <location>
        <begin position="1550"/>
        <end position="1588"/>
    </location>
</feature>
<feature type="repeat" description="HEAT" evidence="3">
    <location>
        <begin position="2011"/>
        <end position="2048"/>
    </location>
</feature>
<dbReference type="Pfam" id="PF23271">
    <property type="entry name" value="HEAT_GCN1"/>
    <property type="match status" value="1"/>
</dbReference>
<protein>
    <recommendedName>
        <fullName evidence="4">TOG domain-containing protein</fullName>
    </recommendedName>
</protein>
<dbReference type="InterPro" id="IPR056810">
    <property type="entry name" value="GNC1-like_N"/>
</dbReference>
<dbReference type="Pfam" id="PF24984">
    <property type="entry name" value="HEAT_EF3_GNC1"/>
    <property type="match status" value="1"/>
</dbReference>
<dbReference type="GO" id="GO:0005829">
    <property type="term" value="C:cytosol"/>
    <property type="evidence" value="ECO:0007669"/>
    <property type="project" value="TreeGrafter"/>
</dbReference>
<dbReference type="PROSITE" id="PS50077">
    <property type="entry name" value="HEAT_REPEAT"/>
    <property type="match status" value="3"/>
</dbReference>
<feature type="domain" description="TOG" evidence="4">
    <location>
        <begin position="1697"/>
        <end position="1952"/>
    </location>
</feature>
<name>A0A1Q2YBV3_9ASCO</name>
<comment type="caution">
    <text evidence="5">The sequence shown here is derived from an EMBL/GenBank/DDBJ whole genome shotgun (WGS) entry which is preliminary data.</text>
</comment>
<dbReference type="Proteomes" id="UP000186136">
    <property type="component" value="Unassembled WGS sequence"/>
</dbReference>
<sequence>MPEETSASDKWAHEIFPLVEQLKSSSTNTLNVSLFKLSSVIESESDKLDNSQKDLILFVILSTYTRYPYDTKFNKLVFQSFKHFIANDAEKYSKNILGFIAKQSAKPVAARDLLTLISWNSAVPSLVSDKELVSSLLKVSIPVSIKLISLLLDYNQKDIVKVHKIREVSSFKDDIVSSIRSIVKVDHGQISNIVDSICDEKLPVSGVISMLGLLATATSKPNMELELKELQSKEDIICNFFAKNCLSTKIYPASISLDFFGIFVNNIITSDSLEKVILPGLEKAALRNSELTFAIFSPHIFKFLNYGSIDVISALLKSKFFTQLFSSLKSSKETVRLGASEILSVILRNNKVSENEDAIAPFLDESFKILKGLPSSAVEQKVLIVSVINSVQYSFHFSTKKILDLTLPYVAKENNETYLPYLLDTVLSRFFYLLCEGITFDSKSKIMELLNCGLKEKKIPLKTAWCTSFSSALLKQNLTIDNENEIFKVFNSGITDSLLKVFDDCVNSPLPSIHNKLIAGGYASIAILFHLSEVFGNEELDNKLKESKIVDRSLKETETKLSCFTNPKIITKLNTEESQEWFVRSLFSLSRHLVEPSTLLGSAYLYTTLSRNVLFKVRLLARTLLHKFYALKQKVVGSSLCSAVNYLMKESTLNTELNYDFQYLLPAISSTLYPLEENDSQLLESQLVDLLIPFEHSMLNSSSNGWVSLCQKCDVDPGRIVEGHAKEIVNRISDILADPSDEVFTNGTFEAACKTASIISFFSPDSTVPLLSEKLQSDLSIVPKLDIDNTKLKIWKGTDGELVIDVLASKTPVNIAKSKDSETLKWEQSVRKELESKKKVVKKFTKEEQAKIKEQLELEQSIRNSVNSQYLKLRRGLELIISLSNQAKSVDNASGIWFPIAISNILILLNSKAAISLVGSLASDCFLTLSEVVSNESLNGTSSMKFVGASTLRLHAIEDIPSEYKGKPLDEILASQLFSLKLCSDKSLFNNLTLMYVLPLLVKVIENGKIYVKNNGDKSVKVNTEFSEEAPEEELLVLALEIISSNSDLFEDATIPRTAIIEHLIELLALPSKAKIAKECFVSLCQNLSLNISDRDLKIILKSLISPTVFVRAAILEVLDQEFDLNNLDFNEELWISCFDNVETNKEVAEAIWSESDFSLNESCVEKLVPYLGNKDNGIRLSIAKSIASAIVQLKSDQLFSTSLTELIDIYRVMSKPPELETDEFGLVVKNSASQKDRWEQRSGVALTVTYLAPMFTKSEEVSKFFTFLIKERSLGDKAGLVRSELQEAGLKIIECNGKDNVEILITIFEECLAEKDEKSKVQDMVKESVIIMYGSLARHLDKNDRRIDVIVNRLLESLDTPSEDVQYAVSECISPLVPFIQPNISSYIDNFFDKLFGAKSLAIRRGAAYGIAGLAKGVGIKALCEYDVIRNLTEASDDKKDNQKRESVLFAFECISQAFGPLFEPYVVEILPIVLKSFGDSSSEVREATDYASRVIMKNTTGYGIKKMIPLAISNLDDMAWRTKKGSVELLGSMAYLDPAQLSSSLPNIVPNIVSVLNDTHKEVRKAADAAMKKFGEVIRNPEIQELVPILLKAIGDPTKYTDEALDSLISTQFVHYIDGPSLALIIHVIDRGMQDRSANTKKKACQIVGNMAILVDTNDLMPYLSRLVSELNDAVVDPVPQTRATAARALGSLVEKLGEDKFPGLMSNLLAALQDEEKPGNRLGSAQALAEIISGLGISKLEEILPIIIAGTTSFKPFVREGFMPLLLFLPVSYGSQFAPYLSKTIPPILAGLADTVEEIRDVSLRAGRLIVNNYAKKAVDLLLPELEKGLSDTNARIRLSSVELTGELLFKISGISGKQELADDVSLSKNVAKAFNDVLGTERRNNILSSLFVCRSDTSGAVRATAANIWKALVANTPKTIKEIMPTLVVIIVRRLASPDDTQRVIVAATLGDMIRRVGGNALSQILPTLQETMVSSDSDAKQGICIALYEIINSTNSDNVIQHQDIFVSIVKEALVDPNPSVREAAAQAFDSLQESIGNSAVDEVIPQLLEMLNTSDGSEDALCALQEIMSTKSDVIFPILIPSLLTPPINGRAIGALAQAAGNALYRRLSTILNALVDGISNGLGDKEELYSALTTTLLSINSDEGCHPLLQHILSLMKHEDIKKKNIIFDVLPEFFKETTLDYSIYTEDIVVQCIYLLNDANEELAKKAFETLTIFVKRQSKESLEKLVYPAQQTLSYIPSGTKDIYAFTLPKGPNCVLPIFLHGLMYGNPQQRETSANGISIIIDHTPAAGLKPFVTLIVGPLIRVIGERFSGDVKSAILLALNKLFSKIPQFLYPFIPQLQRTFIKSLSDPSNELLRTRAAKALGTLIKYQPKVDPLVAELLNNAKAIDSENISLKTAILKALLEVVDKAGSKMSEASKNGVMALVEQDMFSDRAGVNAAVAYAKLVGALSKILSKSELSNMLKTKIFSCDLSDDNSSRFAILTLNAFLKDSAESVLNSGLFAEICQFIITSSDSTRAYVSDNSTIAIGKVLLSLDKLEEKEDAPISDLVKQLCILMNKPNSNSPDTRRLSLVVARTISRYQYDTTVKPYLNFLIPSIFASVRDPIIPVKLAAEKAILAVLHLVEDESNAAMNNWVESLGGSQTVTTVSGTVLQLRSITEYVKRVGARLANVERERISAGGDKETMFSDQYEDETEIWAIGGVDLSEE</sequence>
<evidence type="ECO:0000256" key="2">
    <source>
        <dbReference type="ARBA" id="ARBA00022737"/>
    </source>
</evidence>
<dbReference type="SUPFAM" id="SSF48371">
    <property type="entry name" value="ARM repeat"/>
    <property type="match status" value="4"/>
</dbReference>
<evidence type="ECO:0000256" key="3">
    <source>
        <dbReference type="PROSITE-ProRule" id="PRU00103"/>
    </source>
</evidence>
<feature type="domain" description="TOG" evidence="4">
    <location>
        <begin position="1367"/>
        <end position="1609"/>
    </location>
</feature>
<feature type="repeat" description="HEAT" evidence="3">
    <location>
        <begin position="1669"/>
        <end position="1707"/>
    </location>
</feature>
<dbReference type="InterPro" id="IPR057546">
    <property type="entry name" value="HEAT_GCN1"/>
</dbReference>
<proteinExistence type="inferred from homology"/>
<dbReference type="OrthoDB" id="5148094at2759"/>
<keyword evidence="2" id="KW-0677">Repeat</keyword>
<dbReference type="Gene3D" id="1.25.10.10">
    <property type="entry name" value="Leucine-rich Repeat Variant"/>
    <property type="match status" value="6"/>
</dbReference>